<dbReference type="Gene3D" id="2.60.40.1730">
    <property type="entry name" value="tricorn interacting facor f3 domain"/>
    <property type="match status" value="1"/>
</dbReference>
<feature type="domain" description="Aminopeptidase N-like N-terminal" evidence="14">
    <location>
        <begin position="27"/>
        <end position="198"/>
    </location>
</feature>
<evidence type="ECO:0000256" key="4">
    <source>
        <dbReference type="ARBA" id="ARBA00012564"/>
    </source>
</evidence>
<dbReference type="SUPFAM" id="SSF55486">
    <property type="entry name" value="Metalloproteases ('zincins'), catalytic domain"/>
    <property type="match status" value="1"/>
</dbReference>
<evidence type="ECO:0000256" key="2">
    <source>
        <dbReference type="ARBA" id="ARBA00001947"/>
    </source>
</evidence>
<dbReference type="Pfam" id="PF17900">
    <property type="entry name" value="Peptidase_M1_N"/>
    <property type="match status" value="1"/>
</dbReference>
<dbReference type="SUPFAM" id="SSF63737">
    <property type="entry name" value="Leukotriene A4 hydrolase N-terminal domain"/>
    <property type="match status" value="1"/>
</dbReference>
<accession>A0A444B1F0</accession>
<evidence type="ECO:0000256" key="10">
    <source>
        <dbReference type="ARBA" id="ARBA00023049"/>
    </source>
</evidence>
<dbReference type="PRINTS" id="PR00756">
    <property type="entry name" value="ALADIPTASE"/>
</dbReference>
<dbReference type="AlphaFoldDB" id="A0A444B1F0"/>
<evidence type="ECO:0000256" key="1">
    <source>
        <dbReference type="ARBA" id="ARBA00000098"/>
    </source>
</evidence>
<protein>
    <recommendedName>
        <fullName evidence="5">Aminopeptidase N</fullName>
        <ecNumber evidence="4">3.4.11.2</ecNumber>
    </recommendedName>
    <alternativeName>
        <fullName evidence="11">Alanine aminopeptidase</fullName>
    </alternativeName>
    <alternativeName>
        <fullName evidence="12">Lysyl aminopeptidase</fullName>
    </alternativeName>
</protein>
<evidence type="ECO:0000313" key="15">
    <source>
        <dbReference type="EMBL" id="RWU82207.1"/>
    </source>
</evidence>
<name>A0A444B1F0_9MICO</name>
<comment type="caution">
    <text evidence="15">The sequence shown here is derived from an EMBL/GenBank/DDBJ whole genome shotgun (WGS) entry which is preliminary data.</text>
</comment>
<evidence type="ECO:0000256" key="7">
    <source>
        <dbReference type="ARBA" id="ARBA00022723"/>
    </source>
</evidence>
<keyword evidence="8" id="KW-0378">Hydrolase</keyword>
<keyword evidence="6" id="KW-0645">Protease</keyword>
<proteinExistence type="inferred from homology"/>
<sequence length="442" mass="49563">MGGRGSVRRKGTDDYVPGHGDARYDVEHYDLVLDYKVAGNRLSGVATLRCRALEEVSKVDLDLHGLSVARVQVDGSNVKYTHRFDTLTVTLEETLSAGADVEITVKYAGAPQQIRSRKLGEAGWEELEDGVLVAAQPHGSPSWFPCNDRPDNKATYEIALTAPKGYHVAVAGELVDRSAKGSSVTWTYRQDAPMATYLATVQIGRYEVIEQEGAPVPVRVVAPVDRPREGFEAAFGMQPQMLGFYAELFGDYPFASYTAVITDDDLEIPLESQGLSTFGRNFMRDDWDCIRLVAHELSHQWWGNSVTLTAWRDIWLHEGFACYSEWLWSERIGLMTVGERAEVHHERVRTDEGPDLLLADPGSELMFDDRVYKRGALLLHALRHEIGDRAFFEVLQTWTAAQRHRNVTTAMFVEHVESVTGQDHSDLFEQWLDAVELPPLPA</sequence>
<evidence type="ECO:0000256" key="5">
    <source>
        <dbReference type="ARBA" id="ARBA00015611"/>
    </source>
</evidence>
<evidence type="ECO:0000256" key="8">
    <source>
        <dbReference type="ARBA" id="ARBA00022801"/>
    </source>
</evidence>
<evidence type="ECO:0000256" key="3">
    <source>
        <dbReference type="ARBA" id="ARBA00010136"/>
    </source>
</evidence>
<comment type="cofactor">
    <cofactor evidence="2">
        <name>Zn(2+)</name>
        <dbReference type="ChEBI" id="CHEBI:29105"/>
    </cofactor>
</comment>
<evidence type="ECO:0000259" key="13">
    <source>
        <dbReference type="Pfam" id="PF01433"/>
    </source>
</evidence>
<dbReference type="InterPro" id="IPR027268">
    <property type="entry name" value="Peptidase_M4/M1_CTD_sf"/>
</dbReference>
<dbReference type="CDD" id="cd09603">
    <property type="entry name" value="M1_APN_like"/>
    <property type="match status" value="1"/>
</dbReference>
<dbReference type="Gene3D" id="1.10.390.10">
    <property type="entry name" value="Neutral Protease Domain 2"/>
    <property type="match status" value="1"/>
</dbReference>
<keyword evidence="9" id="KW-0862">Zinc</keyword>
<evidence type="ECO:0000256" key="11">
    <source>
        <dbReference type="ARBA" id="ARBA00029811"/>
    </source>
</evidence>
<keyword evidence="10" id="KW-0482">Metalloprotease</keyword>
<dbReference type="EC" id="3.4.11.2" evidence="4"/>
<reference evidence="15 16" key="1">
    <citation type="journal article" date="2009" name="Int. J. Syst. Evol. Microbiol.">
        <title>Janibacter hoylei sp. nov., Bacillus isronensis sp. nov. and Bacillus aryabhattai sp. nov., isolated from cryotubes used for collecting air from the upper atmosphere.</title>
        <authorList>
            <person name="Shivaji S."/>
            <person name="Chaturvedi P."/>
            <person name="Begum Z."/>
            <person name="Pindi P.K."/>
            <person name="Manorama R."/>
            <person name="Padmanaban D.A."/>
            <person name="Shouche Y.S."/>
            <person name="Pawar S."/>
            <person name="Vaishampayan P."/>
            <person name="Dutt C.B."/>
            <person name="Datta G.N."/>
            <person name="Manchanda R.K."/>
            <person name="Rao U.R."/>
            <person name="Bhargava P.M."/>
            <person name="Narlikar J.V."/>
        </authorList>
    </citation>
    <scope>NUCLEOTIDE SEQUENCE [LARGE SCALE GENOMIC DNA]</scope>
    <source>
        <strain evidence="15 16">PVAS-1</strain>
    </source>
</reference>
<feature type="domain" description="Peptidase M1 membrane alanine aminopeptidase" evidence="13">
    <location>
        <begin position="235"/>
        <end position="431"/>
    </location>
</feature>
<dbReference type="InterPro" id="IPR050344">
    <property type="entry name" value="Peptidase_M1_aminopeptidases"/>
</dbReference>
<evidence type="ECO:0000256" key="6">
    <source>
        <dbReference type="ARBA" id="ARBA00022670"/>
    </source>
</evidence>
<dbReference type="GO" id="GO:0008237">
    <property type="term" value="F:metallopeptidase activity"/>
    <property type="evidence" value="ECO:0007669"/>
    <property type="project" value="UniProtKB-KW"/>
</dbReference>
<evidence type="ECO:0000259" key="14">
    <source>
        <dbReference type="Pfam" id="PF17900"/>
    </source>
</evidence>
<dbReference type="GO" id="GO:0008270">
    <property type="term" value="F:zinc ion binding"/>
    <property type="evidence" value="ECO:0007669"/>
    <property type="project" value="InterPro"/>
</dbReference>
<gene>
    <name evidence="15" type="ORF">CWN80_12385</name>
</gene>
<dbReference type="InterPro" id="IPR042097">
    <property type="entry name" value="Aminopeptidase_N-like_N_sf"/>
</dbReference>
<dbReference type="GO" id="GO:0006508">
    <property type="term" value="P:proteolysis"/>
    <property type="evidence" value="ECO:0007669"/>
    <property type="project" value="UniProtKB-KW"/>
</dbReference>
<evidence type="ECO:0000313" key="16">
    <source>
        <dbReference type="Proteomes" id="UP000288711"/>
    </source>
</evidence>
<dbReference type="PANTHER" id="PTHR11533">
    <property type="entry name" value="PROTEASE M1 ZINC METALLOPROTEASE"/>
    <property type="match status" value="1"/>
</dbReference>
<organism evidence="15 16">
    <name type="scientific">Janibacter hoylei PVAS-1</name>
    <dbReference type="NCBI Taxonomy" id="1210046"/>
    <lineage>
        <taxon>Bacteria</taxon>
        <taxon>Bacillati</taxon>
        <taxon>Actinomycetota</taxon>
        <taxon>Actinomycetes</taxon>
        <taxon>Micrococcales</taxon>
        <taxon>Intrasporangiaceae</taxon>
        <taxon>Janibacter</taxon>
    </lineage>
</organism>
<dbReference type="EMBL" id="PIPF01000012">
    <property type="protein sequence ID" value="RWU82207.1"/>
    <property type="molecule type" value="Genomic_DNA"/>
</dbReference>
<keyword evidence="7" id="KW-0479">Metal-binding</keyword>
<keyword evidence="16" id="KW-1185">Reference proteome</keyword>
<evidence type="ECO:0000256" key="9">
    <source>
        <dbReference type="ARBA" id="ARBA00022833"/>
    </source>
</evidence>
<dbReference type="Pfam" id="PF01433">
    <property type="entry name" value="Peptidase_M1"/>
    <property type="match status" value="1"/>
</dbReference>
<dbReference type="PANTHER" id="PTHR11533:SF297">
    <property type="entry name" value="AMINOPEPTIDASE N"/>
    <property type="match status" value="1"/>
</dbReference>
<dbReference type="InterPro" id="IPR001930">
    <property type="entry name" value="Peptidase_M1"/>
</dbReference>
<evidence type="ECO:0000256" key="12">
    <source>
        <dbReference type="ARBA" id="ARBA00031533"/>
    </source>
</evidence>
<comment type="catalytic activity">
    <reaction evidence="1">
        <text>Release of an N-terminal amino acid, Xaa-|-Yaa- from a peptide, amide or arylamide. Xaa is preferably Ala, but may be most amino acids including Pro (slow action). When a terminal hydrophobic residue is followed by a prolyl residue, the two may be released as an intact Xaa-Pro dipeptide.</text>
        <dbReference type="EC" id="3.4.11.2"/>
    </reaction>
</comment>
<dbReference type="Proteomes" id="UP000288711">
    <property type="component" value="Unassembled WGS sequence"/>
</dbReference>
<comment type="similarity">
    <text evidence="3">Belongs to the peptidase M1 family.</text>
</comment>
<dbReference type="GO" id="GO:0016285">
    <property type="term" value="F:alanyl aminopeptidase activity"/>
    <property type="evidence" value="ECO:0007669"/>
    <property type="project" value="UniProtKB-EC"/>
</dbReference>
<dbReference type="InterPro" id="IPR014782">
    <property type="entry name" value="Peptidase_M1_dom"/>
</dbReference>
<dbReference type="InterPro" id="IPR045357">
    <property type="entry name" value="Aminopeptidase_N-like_N"/>
</dbReference>